<reference evidence="3" key="1">
    <citation type="submission" date="2023-01" db="EMBL/GenBank/DDBJ databases">
        <title>The growth and conidiation of Purpureocillium lavendulum are regulated by nitrogen source and histone H3K14 acetylation.</title>
        <authorList>
            <person name="Tang P."/>
            <person name="Han J."/>
            <person name="Zhang C."/>
            <person name="Tang P."/>
            <person name="Qi F."/>
            <person name="Zhang K."/>
            <person name="Liang L."/>
        </authorList>
    </citation>
    <scope>NUCLEOTIDE SEQUENCE</scope>
    <source>
        <strain evidence="3">YMF1.00683</strain>
    </source>
</reference>
<sequence length="745" mass="75004">MARPLCTRIPTRASSVYASHALALSSCAWHSSSLRRRYASTSSAFASPAVVPLLLAPSPSSLVAVVAAAAVAGGDPSRHSVHAMTASSQHLGIRYMGDPGDNNKGDSPVVRDHVLLQQRARLVQLALGAQQRRRAHRPHGRLVFLGADAGDDVVSRGAPLPAHVGEATRRLVGPHALVPAPHVAHLHGRARAHGVGQPDPERLGPRLPLLQLALDEGLEGQLPRHEALLAAHLRRLAQVLLGLELLAAGLGLVLVGVAAFGVRGVAGDGVGEAALVGEQAGLLDAPQLRVRVAGAQVGEQGLAAGHGRADGLGGGVVVARVGDDVDGAEQAVVASSTMPASAPLTLRCAAERHSMRTPRARSPWKPTTESTREKDGGVRLRMRRMMPKHMLAPEWMKTSTGSRAGCCCLGCGGGGEEEPSGRGAVPFSVSFNASVLVSSVSRGGPGSGVVADDVVAVVVVVVAVVGVCWPDGFSLASTNSSEPLPLLLPLLLSSPSLSRASSSAVAHGLGLAGDDAVEDEVGLAELVEAAHGLDEALVEDADDGAHELALGADEVVLGAGGVDPRGRGGRRLLLLVMAQGAAVVVGGARLAVGQLGGGLGHDVLFEAQDGADEEGDGLAEVVEGRVALAEAGPGAVDVVVHDEARPGEGIAQVLALAQGGGGIEVGDGHVGGAAVVARAVAAIVAAAAGGAEPPAERHGGGRSCMRRGATVPRPRRLDSGGGGPHLIGAGSIQWNPPAPEGGGAP</sequence>
<evidence type="ECO:0000313" key="4">
    <source>
        <dbReference type="Proteomes" id="UP001163105"/>
    </source>
</evidence>
<dbReference type="Proteomes" id="UP001163105">
    <property type="component" value="Unassembled WGS sequence"/>
</dbReference>
<feature type="region of interest" description="Disordered" evidence="1">
    <location>
        <begin position="352"/>
        <end position="375"/>
    </location>
</feature>
<feature type="region of interest" description="Disordered" evidence="1">
    <location>
        <begin position="690"/>
        <end position="745"/>
    </location>
</feature>
<evidence type="ECO:0000313" key="3">
    <source>
        <dbReference type="EMBL" id="KAJ6445318.1"/>
    </source>
</evidence>
<protein>
    <submittedName>
        <fullName evidence="3">Uncharacterized protein</fullName>
    </submittedName>
</protein>
<gene>
    <name evidence="3" type="ORF">O9K51_00077</name>
</gene>
<comment type="caution">
    <text evidence="3">The sequence shown here is derived from an EMBL/GenBank/DDBJ whole genome shotgun (WGS) entry which is preliminary data.</text>
</comment>
<keyword evidence="2" id="KW-0472">Membrane</keyword>
<dbReference type="EMBL" id="JAQHRD010000001">
    <property type="protein sequence ID" value="KAJ6445318.1"/>
    <property type="molecule type" value="Genomic_DNA"/>
</dbReference>
<dbReference type="PROSITE" id="PS51257">
    <property type="entry name" value="PROKAR_LIPOPROTEIN"/>
    <property type="match status" value="1"/>
</dbReference>
<feature type="transmembrane region" description="Helical" evidence="2">
    <location>
        <begin position="239"/>
        <end position="262"/>
    </location>
</feature>
<keyword evidence="2" id="KW-1133">Transmembrane helix</keyword>
<keyword evidence="4" id="KW-1185">Reference proteome</keyword>
<organism evidence="3 4">
    <name type="scientific">Purpureocillium lavendulum</name>
    <dbReference type="NCBI Taxonomy" id="1247861"/>
    <lineage>
        <taxon>Eukaryota</taxon>
        <taxon>Fungi</taxon>
        <taxon>Dikarya</taxon>
        <taxon>Ascomycota</taxon>
        <taxon>Pezizomycotina</taxon>
        <taxon>Sordariomycetes</taxon>
        <taxon>Hypocreomycetidae</taxon>
        <taxon>Hypocreales</taxon>
        <taxon>Ophiocordycipitaceae</taxon>
        <taxon>Purpureocillium</taxon>
    </lineage>
</organism>
<accession>A0AB34G0X6</accession>
<evidence type="ECO:0000256" key="1">
    <source>
        <dbReference type="SAM" id="MobiDB-lite"/>
    </source>
</evidence>
<dbReference type="AlphaFoldDB" id="A0AB34G0X6"/>
<proteinExistence type="predicted"/>
<name>A0AB34G0X6_9HYPO</name>
<keyword evidence="2" id="KW-0812">Transmembrane</keyword>
<evidence type="ECO:0000256" key="2">
    <source>
        <dbReference type="SAM" id="Phobius"/>
    </source>
</evidence>